<dbReference type="OrthoDB" id="1911379at2759"/>
<evidence type="ECO:0000256" key="7">
    <source>
        <dbReference type="SAM" id="MobiDB-lite"/>
    </source>
</evidence>
<evidence type="ECO:0000256" key="5">
    <source>
        <dbReference type="ARBA" id="ARBA00023089"/>
    </source>
</evidence>
<feature type="compositionally biased region" description="Gly residues" evidence="7">
    <location>
        <begin position="411"/>
        <end position="426"/>
    </location>
</feature>
<evidence type="ECO:0000313" key="8">
    <source>
        <dbReference type="EMBL" id="KAI0502314.1"/>
    </source>
</evidence>
<evidence type="ECO:0000256" key="4">
    <source>
        <dbReference type="ARBA" id="ARBA00023054"/>
    </source>
</evidence>
<comment type="caution">
    <text evidence="8">The sequence shown here is derived from an EMBL/GenBank/DDBJ whole genome shotgun (WGS) entry which is preliminary data.</text>
</comment>
<keyword evidence="3" id="KW-0221">Differentiation</keyword>
<dbReference type="InterPro" id="IPR040353">
    <property type="entry name" value="FLX/FLX-like"/>
</dbReference>
<gene>
    <name evidence="8" type="ORF">KFK09_017261</name>
</gene>
<comment type="similarity">
    <text evidence="1">Belongs to the FLX family.</text>
</comment>
<dbReference type="Proteomes" id="UP000829196">
    <property type="component" value="Unassembled WGS sequence"/>
</dbReference>
<dbReference type="SMR" id="A0A8T3B217"/>
<proteinExistence type="inferred from homology"/>
<dbReference type="EMBL" id="JAGYWB010000012">
    <property type="protein sequence ID" value="KAI0502314.1"/>
    <property type="molecule type" value="Genomic_DNA"/>
</dbReference>
<evidence type="ECO:0000256" key="3">
    <source>
        <dbReference type="ARBA" id="ARBA00022782"/>
    </source>
</evidence>
<dbReference type="PANTHER" id="PTHR33405:SF4">
    <property type="entry name" value="PROTEIN FLX-LIKE 2"/>
    <property type="match status" value="1"/>
</dbReference>
<keyword evidence="9" id="KW-1185">Reference proteome</keyword>
<keyword evidence="2" id="KW-0217">Developmental protein</keyword>
<protein>
    <recommendedName>
        <fullName evidence="10">Protein FLX-like 2</fullName>
    </recommendedName>
</protein>
<feature type="coiled-coil region" evidence="6">
    <location>
        <begin position="66"/>
        <end position="93"/>
    </location>
</feature>
<dbReference type="GO" id="GO:0030154">
    <property type="term" value="P:cell differentiation"/>
    <property type="evidence" value="ECO:0007669"/>
    <property type="project" value="UniProtKB-KW"/>
</dbReference>
<evidence type="ECO:0000256" key="6">
    <source>
        <dbReference type="SAM" id="Coils"/>
    </source>
</evidence>
<name>A0A8T3B217_DENNO</name>
<reference evidence="8" key="1">
    <citation type="journal article" date="2022" name="Front. Genet.">
        <title>Chromosome-Scale Assembly of the Dendrobium nobile Genome Provides Insights Into the Molecular Mechanism of the Biosynthesis of the Medicinal Active Ingredient of Dendrobium.</title>
        <authorList>
            <person name="Xu Q."/>
            <person name="Niu S.-C."/>
            <person name="Li K.-L."/>
            <person name="Zheng P.-J."/>
            <person name="Zhang X.-J."/>
            <person name="Jia Y."/>
            <person name="Liu Y."/>
            <person name="Niu Y.-X."/>
            <person name="Yu L.-H."/>
            <person name="Chen D.-F."/>
            <person name="Zhang G.-Q."/>
        </authorList>
    </citation>
    <scope>NUCLEOTIDE SEQUENCE</scope>
    <source>
        <tissue evidence="8">Leaf</tissue>
    </source>
</reference>
<feature type="region of interest" description="Disordered" evidence="7">
    <location>
        <begin position="403"/>
        <end position="426"/>
    </location>
</feature>
<evidence type="ECO:0008006" key="10">
    <source>
        <dbReference type="Google" id="ProtNLM"/>
    </source>
</evidence>
<dbReference type="GO" id="GO:0009908">
    <property type="term" value="P:flower development"/>
    <property type="evidence" value="ECO:0007669"/>
    <property type="project" value="UniProtKB-KW"/>
</dbReference>
<evidence type="ECO:0000256" key="2">
    <source>
        <dbReference type="ARBA" id="ARBA00022473"/>
    </source>
</evidence>
<evidence type="ECO:0000256" key="1">
    <source>
        <dbReference type="ARBA" id="ARBA00005405"/>
    </source>
</evidence>
<feature type="region of interest" description="Disordered" evidence="7">
    <location>
        <begin position="229"/>
        <end position="354"/>
    </location>
</feature>
<feature type="coiled-coil region" evidence="6">
    <location>
        <begin position="129"/>
        <end position="156"/>
    </location>
</feature>
<keyword evidence="5" id="KW-0287">Flowering</keyword>
<organism evidence="8 9">
    <name type="scientific">Dendrobium nobile</name>
    <name type="common">Orchid</name>
    <dbReference type="NCBI Taxonomy" id="94219"/>
    <lineage>
        <taxon>Eukaryota</taxon>
        <taxon>Viridiplantae</taxon>
        <taxon>Streptophyta</taxon>
        <taxon>Embryophyta</taxon>
        <taxon>Tracheophyta</taxon>
        <taxon>Spermatophyta</taxon>
        <taxon>Magnoliopsida</taxon>
        <taxon>Liliopsida</taxon>
        <taxon>Asparagales</taxon>
        <taxon>Orchidaceae</taxon>
        <taxon>Epidendroideae</taxon>
        <taxon>Malaxideae</taxon>
        <taxon>Dendrobiinae</taxon>
        <taxon>Dendrobium</taxon>
    </lineage>
</organism>
<sequence length="426" mass="45837">MGSKGRMPLNMRRPLPGPGMFHPEPYGPGIRPAIGALPHDLMPPPEIIEQKLAAQYMDMQTLATENQRLAATHSALRHELAAAQHELQRLQTHISAGKFEHEQKMMAMFDKLGKMEADLRATEPLKVELQQAHAEAQSLVAARQELISKVQDLTQDLQKNHGDAQQIPSLISELDALRQEYQHCRATYDYERKLRIDHYESLQVMEKNYVSMLGEVEKLQRELVNAAHADKTGGPYGSNVGYKESDPSGQHSAGQNAYEDGYRAPQGLGPAGSTAQYGGAPVRATPAPSRPGYDSARSTGYEAPRSMGYDTSAAPHYETSRAPSYEPPRGLSYDATRGPGYEAHSMTGGAQGAAATANPVPPYMMDQMQTPYGSAQAPAAYGGHLQATYGTLQASNRSIGGYEAPARNAATGGGGGGGGGTNQGHR</sequence>
<evidence type="ECO:0000313" key="9">
    <source>
        <dbReference type="Proteomes" id="UP000829196"/>
    </source>
</evidence>
<keyword evidence="4 6" id="KW-0175">Coiled coil</keyword>
<dbReference type="AlphaFoldDB" id="A0A8T3B217"/>
<dbReference type="PANTHER" id="PTHR33405">
    <property type="entry name" value="PROTEIN FLX-LIKE 2"/>
    <property type="match status" value="1"/>
</dbReference>
<accession>A0A8T3B217</accession>